<keyword evidence="7" id="KW-0119">Carbohydrate metabolism</keyword>
<sequence>MGWGSGSVNFPYLVDPLSAISSFVRGQTPTTVIEGVLSDFNYAQVTSIATQADTCLVFANADSGEGYITVDNNAGDRQNLTLWHGGDELIQTTAASCANTIVVLHAVGPVLVEAWIDHPNVTAVLSAALPGQESGNAIVDVLFGGVSPSARLPFTIAKSRSDYPADVLYTSSDKVPQITYDEALDIDYRHFDANNIEPRFEFGFGLSYTTFQYNGLNIHPGDLTKRSVSRPLPRGHPRRAGSDSLSPSVTPSEPSSIIGSLCGIGLAYIPPFQCYLCRQRHLCCQHVAVCQRYVYRQHYLRRVQRHVAPSALELEHAHQLRAACHLVAGPDLARWASDLFDTTWTATFGVTNTGKVAGHEVAQLYLGFPGSTHSPVRVLRGFERVLIQPGQTSIVKIPLRRKDLSIWDVVKQKWVMPSGAFTLEVGSSSRKIHLTGTFVPSQAP</sequence>
<comment type="similarity">
    <text evidence="3">Belongs to the glycosyl hydrolase 3 family.</text>
</comment>
<dbReference type="InterPro" id="IPR050288">
    <property type="entry name" value="Cellulose_deg_GH3"/>
</dbReference>
<evidence type="ECO:0000259" key="11">
    <source>
        <dbReference type="SMART" id="SM01217"/>
    </source>
</evidence>
<gene>
    <name evidence="12" type="ORF">EWM64_g4509</name>
</gene>
<dbReference type="EC" id="3.2.1.21" evidence="4"/>
<comment type="caution">
    <text evidence="12">The sequence shown here is derived from an EMBL/GenBank/DDBJ whole genome shotgun (WGS) entry which is preliminary data.</text>
</comment>
<dbReference type="InterPro" id="IPR026891">
    <property type="entry name" value="Fn3-like"/>
</dbReference>
<evidence type="ECO:0000256" key="8">
    <source>
        <dbReference type="ARBA" id="ARBA00023295"/>
    </source>
</evidence>
<dbReference type="Proteomes" id="UP000298061">
    <property type="component" value="Unassembled WGS sequence"/>
</dbReference>
<name>A0A4Z0A1B1_9AGAM</name>
<evidence type="ECO:0000256" key="6">
    <source>
        <dbReference type="ARBA" id="ARBA00023001"/>
    </source>
</evidence>
<dbReference type="AlphaFoldDB" id="A0A4Z0A1B1"/>
<dbReference type="Gene3D" id="2.60.40.10">
    <property type="entry name" value="Immunoglobulins"/>
    <property type="match status" value="1"/>
</dbReference>
<dbReference type="STRING" id="135208.A0A4Z0A1B1"/>
<dbReference type="GO" id="GO:0008422">
    <property type="term" value="F:beta-glucosidase activity"/>
    <property type="evidence" value="ECO:0007669"/>
    <property type="project" value="UniProtKB-EC"/>
</dbReference>
<keyword evidence="9" id="KW-0624">Polysaccharide degradation</keyword>
<dbReference type="FunFam" id="3.40.50.1700:FF:000003">
    <property type="entry name" value="Probable beta-glucosidase"/>
    <property type="match status" value="1"/>
</dbReference>
<dbReference type="EMBL" id="SFCI01000490">
    <property type="protein sequence ID" value="TFY79508.1"/>
    <property type="molecule type" value="Genomic_DNA"/>
</dbReference>
<dbReference type="Pfam" id="PF01915">
    <property type="entry name" value="Glyco_hydro_3_C"/>
    <property type="match status" value="1"/>
</dbReference>
<evidence type="ECO:0000313" key="12">
    <source>
        <dbReference type="EMBL" id="TFY79508.1"/>
    </source>
</evidence>
<dbReference type="SUPFAM" id="SSF52279">
    <property type="entry name" value="Beta-D-glucan exohydrolase, C-terminal domain"/>
    <property type="match status" value="1"/>
</dbReference>
<dbReference type="PANTHER" id="PTHR42715:SF2">
    <property type="entry name" value="BETA-GLUCOSIDASE F-RELATED"/>
    <property type="match status" value="1"/>
</dbReference>
<evidence type="ECO:0000256" key="4">
    <source>
        <dbReference type="ARBA" id="ARBA00012744"/>
    </source>
</evidence>
<evidence type="ECO:0000256" key="3">
    <source>
        <dbReference type="ARBA" id="ARBA00005336"/>
    </source>
</evidence>
<organism evidence="12 13">
    <name type="scientific">Hericium alpestre</name>
    <dbReference type="NCBI Taxonomy" id="135208"/>
    <lineage>
        <taxon>Eukaryota</taxon>
        <taxon>Fungi</taxon>
        <taxon>Dikarya</taxon>
        <taxon>Basidiomycota</taxon>
        <taxon>Agaricomycotina</taxon>
        <taxon>Agaricomycetes</taxon>
        <taxon>Russulales</taxon>
        <taxon>Hericiaceae</taxon>
        <taxon>Hericium</taxon>
    </lineage>
</organism>
<evidence type="ECO:0000256" key="5">
    <source>
        <dbReference type="ARBA" id="ARBA00022801"/>
    </source>
</evidence>
<dbReference type="InterPro" id="IPR002772">
    <property type="entry name" value="Glyco_hydro_3_C"/>
</dbReference>
<comment type="pathway">
    <text evidence="2">Glycan metabolism; cellulose degradation.</text>
</comment>
<dbReference type="OrthoDB" id="47059at2759"/>
<feature type="region of interest" description="Disordered" evidence="10">
    <location>
        <begin position="222"/>
        <end position="254"/>
    </location>
</feature>
<evidence type="ECO:0000256" key="1">
    <source>
        <dbReference type="ARBA" id="ARBA00000448"/>
    </source>
</evidence>
<feature type="domain" description="Fibronectin type III-like" evidence="11">
    <location>
        <begin position="360"/>
        <end position="429"/>
    </location>
</feature>
<reference evidence="12 13" key="1">
    <citation type="submission" date="2019-02" db="EMBL/GenBank/DDBJ databases">
        <title>Genome sequencing of the rare red list fungi Hericium alpestre (H. flagellum).</title>
        <authorList>
            <person name="Buettner E."/>
            <person name="Kellner H."/>
        </authorList>
    </citation>
    <scope>NUCLEOTIDE SEQUENCE [LARGE SCALE GENOMIC DNA]</scope>
    <source>
        <strain evidence="12 13">DSM 108284</strain>
    </source>
</reference>
<dbReference type="InterPro" id="IPR013783">
    <property type="entry name" value="Ig-like_fold"/>
</dbReference>
<dbReference type="InterPro" id="IPR036881">
    <property type="entry name" value="Glyco_hydro_3_C_sf"/>
</dbReference>
<dbReference type="Gene3D" id="3.40.50.1700">
    <property type="entry name" value="Glycoside hydrolase family 3 C-terminal domain"/>
    <property type="match status" value="1"/>
</dbReference>
<evidence type="ECO:0000256" key="10">
    <source>
        <dbReference type="SAM" id="MobiDB-lite"/>
    </source>
</evidence>
<evidence type="ECO:0000313" key="13">
    <source>
        <dbReference type="Proteomes" id="UP000298061"/>
    </source>
</evidence>
<comment type="catalytic activity">
    <reaction evidence="1">
        <text>Hydrolysis of terminal, non-reducing beta-D-glucosyl residues with release of beta-D-glucose.</text>
        <dbReference type="EC" id="3.2.1.21"/>
    </reaction>
</comment>
<dbReference type="PANTHER" id="PTHR42715">
    <property type="entry name" value="BETA-GLUCOSIDASE"/>
    <property type="match status" value="1"/>
</dbReference>
<evidence type="ECO:0000256" key="9">
    <source>
        <dbReference type="ARBA" id="ARBA00023326"/>
    </source>
</evidence>
<keyword evidence="6" id="KW-0136">Cellulose degradation</keyword>
<dbReference type="GO" id="GO:0030245">
    <property type="term" value="P:cellulose catabolic process"/>
    <property type="evidence" value="ECO:0007669"/>
    <property type="project" value="UniProtKB-KW"/>
</dbReference>
<dbReference type="Pfam" id="PF14310">
    <property type="entry name" value="Fn3-like"/>
    <property type="match status" value="1"/>
</dbReference>
<keyword evidence="5" id="KW-0378">Hydrolase</keyword>
<evidence type="ECO:0000256" key="2">
    <source>
        <dbReference type="ARBA" id="ARBA00004987"/>
    </source>
</evidence>
<evidence type="ECO:0000256" key="7">
    <source>
        <dbReference type="ARBA" id="ARBA00023277"/>
    </source>
</evidence>
<accession>A0A4Z0A1B1</accession>
<keyword evidence="13" id="KW-1185">Reference proteome</keyword>
<feature type="compositionally biased region" description="Polar residues" evidence="10">
    <location>
        <begin position="243"/>
        <end position="254"/>
    </location>
</feature>
<dbReference type="SMART" id="SM01217">
    <property type="entry name" value="Fn3_like"/>
    <property type="match status" value="1"/>
</dbReference>
<protein>
    <recommendedName>
        <fullName evidence="4">beta-glucosidase</fullName>
        <ecNumber evidence="4">3.2.1.21</ecNumber>
    </recommendedName>
</protein>
<keyword evidence="8" id="KW-0326">Glycosidase</keyword>
<proteinExistence type="inferred from homology"/>